<organism evidence="2 3">
    <name type="scientific">Solibacillus palustris</name>
    <dbReference type="NCBI Taxonomy" id="2908203"/>
    <lineage>
        <taxon>Bacteria</taxon>
        <taxon>Bacillati</taxon>
        <taxon>Bacillota</taxon>
        <taxon>Bacilli</taxon>
        <taxon>Bacillales</taxon>
        <taxon>Caryophanaceae</taxon>
        <taxon>Solibacillus</taxon>
    </lineage>
</organism>
<reference evidence="2 3" key="1">
    <citation type="submission" date="2022-03" db="EMBL/GenBank/DDBJ databases">
        <authorList>
            <person name="Jo J.-H."/>
            <person name="Im W.-T."/>
        </authorList>
    </citation>
    <scope>NUCLEOTIDE SEQUENCE [LARGE SCALE GENOMIC DNA]</scope>
    <source>
        <strain evidence="2 3">MA9</strain>
    </source>
</reference>
<gene>
    <name evidence="2" type="ORF">LZ480_09275</name>
</gene>
<protein>
    <submittedName>
        <fullName evidence="2">IS66 family transposase</fullName>
    </submittedName>
</protein>
<dbReference type="InterPro" id="IPR004291">
    <property type="entry name" value="Transposase_IS66_central"/>
</dbReference>
<sequence>MDNNPAENATRHSVNGLKNWLFSASEAGAKANAIG</sequence>
<accession>A0ABS9UCL7</accession>
<dbReference type="Pfam" id="PF03050">
    <property type="entry name" value="DDE_Tnp_IS66"/>
    <property type="match status" value="1"/>
</dbReference>
<keyword evidence="3" id="KW-1185">Reference proteome</keyword>
<comment type="caution">
    <text evidence="2">The sequence shown here is derived from an EMBL/GenBank/DDBJ whole genome shotgun (WGS) entry which is preliminary data.</text>
</comment>
<evidence type="ECO:0000313" key="2">
    <source>
        <dbReference type="EMBL" id="MCH7322085.1"/>
    </source>
</evidence>
<name>A0ABS9UCL7_9BACL</name>
<feature type="domain" description="Transposase IS66 central" evidence="1">
    <location>
        <begin position="1"/>
        <end position="31"/>
    </location>
</feature>
<proteinExistence type="predicted"/>
<dbReference type="EMBL" id="JAKZFC010000002">
    <property type="protein sequence ID" value="MCH7322085.1"/>
    <property type="molecule type" value="Genomic_DNA"/>
</dbReference>
<evidence type="ECO:0000259" key="1">
    <source>
        <dbReference type="Pfam" id="PF03050"/>
    </source>
</evidence>
<evidence type="ECO:0000313" key="3">
    <source>
        <dbReference type="Proteomes" id="UP001316087"/>
    </source>
</evidence>
<dbReference type="Proteomes" id="UP001316087">
    <property type="component" value="Unassembled WGS sequence"/>
</dbReference>